<dbReference type="EMBL" id="WMQE01000001">
    <property type="protein sequence ID" value="MTK19831.1"/>
    <property type="molecule type" value="Genomic_DNA"/>
</dbReference>
<comment type="subcellular location">
    <subcellularLocation>
        <location evidence="1">Cell membrane</location>
        <topology evidence="1">Multi-pass membrane protein</topology>
    </subcellularLocation>
</comment>
<dbReference type="GeneID" id="60057248"/>
<evidence type="ECO:0000256" key="3">
    <source>
        <dbReference type="ARBA" id="ARBA00022692"/>
    </source>
</evidence>
<dbReference type="GO" id="GO:0008643">
    <property type="term" value="P:carbohydrate transport"/>
    <property type="evidence" value="ECO:0007669"/>
    <property type="project" value="InterPro"/>
</dbReference>
<evidence type="ECO:0000313" key="7">
    <source>
        <dbReference type="Proteomes" id="UP000487649"/>
    </source>
</evidence>
<dbReference type="AlphaFoldDB" id="A0A173QWR4"/>
<evidence type="ECO:0000313" key="6">
    <source>
        <dbReference type="EMBL" id="MTK19831.1"/>
    </source>
</evidence>
<comment type="caution">
    <text evidence="6">The sequence shown here is derived from an EMBL/GenBank/DDBJ whole genome shotgun (WGS) entry which is preliminary data.</text>
</comment>
<dbReference type="InterPro" id="IPR039672">
    <property type="entry name" value="MFS_2"/>
</dbReference>
<dbReference type="GO" id="GO:0005886">
    <property type="term" value="C:plasma membrane"/>
    <property type="evidence" value="ECO:0007669"/>
    <property type="project" value="UniProtKB-SubCell"/>
</dbReference>
<name>A0A173QWR4_9FIRM</name>
<organism evidence="6 7">
    <name type="scientific">Turicibacter sanguinis</name>
    <dbReference type="NCBI Taxonomy" id="154288"/>
    <lineage>
        <taxon>Bacteria</taxon>
        <taxon>Bacillati</taxon>
        <taxon>Bacillota</taxon>
        <taxon>Erysipelotrichia</taxon>
        <taxon>Erysipelotrichales</taxon>
        <taxon>Turicibacteraceae</taxon>
        <taxon>Turicibacter</taxon>
    </lineage>
</organism>
<gene>
    <name evidence="6" type="ORF">GMA92_00065</name>
</gene>
<reference evidence="6 7" key="1">
    <citation type="journal article" date="2019" name="Nat. Med.">
        <title>A library of human gut bacterial isolates paired with longitudinal multiomics data enables mechanistic microbiome research.</title>
        <authorList>
            <person name="Poyet M."/>
            <person name="Groussin M."/>
            <person name="Gibbons S.M."/>
            <person name="Avila-Pacheco J."/>
            <person name="Jiang X."/>
            <person name="Kearney S.M."/>
            <person name="Perrotta A.R."/>
            <person name="Berdy B."/>
            <person name="Zhao S."/>
            <person name="Lieberman T.D."/>
            <person name="Swanson P.K."/>
            <person name="Smith M."/>
            <person name="Roesemann S."/>
            <person name="Alexander J.E."/>
            <person name="Rich S.A."/>
            <person name="Livny J."/>
            <person name="Vlamakis H."/>
            <person name="Clish C."/>
            <person name="Bullock K."/>
            <person name="Deik A."/>
            <person name="Scott J."/>
            <person name="Pierce K.A."/>
            <person name="Xavier R.J."/>
            <person name="Alm E.J."/>
        </authorList>
    </citation>
    <scope>NUCLEOTIDE SEQUENCE [LARGE SCALE GENOMIC DNA]</scope>
    <source>
        <strain evidence="6 7">BIOML-A198</strain>
    </source>
</reference>
<keyword evidence="5" id="KW-0472">Membrane</keyword>
<dbReference type="SUPFAM" id="SSF103473">
    <property type="entry name" value="MFS general substrate transporter"/>
    <property type="match status" value="1"/>
</dbReference>
<dbReference type="RefSeq" id="WP_006784521.1">
    <property type="nucleotide sequence ID" value="NZ_CAJJOK010000002.1"/>
</dbReference>
<dbReference type="CDD" id="cd17332">
    <property type="entry name" value="MFS_MelB_like"/>
    <property type="match status" value="1"/>
</dbReference>
<keyword evidence="4" id="KW-1133">Transmembrane helix</keyword>
<dbReference type="InterPro" id="IPR020846">
    <property type="entry name" value="MFS_dom"/>
</dbReference>
<dbReference type="PROSITE" id="PS50850">
    <property type="entry name" value="MFS"/>
    <property type="match status" value="1"/>
</dbReference>
<evidence type="ECO:0000256" key="1">
    <source>
        <dbReference type="ARBA" id="ARBA00004651"/>
    </source>
</evidence>
<sequence length="441" mass="49457">MAREQFVTNRLERLAYGGYFMGQNLIYFLVYQFLMLFYTDVVGITAGAVGTMFLIARIFDAVNDPIMGIIVDKTNLEGGKFIPWIKLVIFLMPLTTVILFIKVGGGGINSLIYAYITYLIWGIIYTISDVPIFALATVMTHNSNERVTLISIGRIGAGLGSVIISLFFMTLLSKIAWTGTVLLLATLALLSMLPLRYLGRERYVYQQKEVLSLKKIFSFVLNNKYLLIFYGAIIMASLTNTSTVSINYFAIYNLGNESYISTLTIANMIPMLLVPFVLPPLIKRYGKKKIFIMAFIVAILSSLVFYLIGYSNIVWVHLFTTIKGIAQVPTFMIGLFTVDCIEYGTYTTNERAEGISFSLQTFTAKLSAAVAGAISGFVLERVGYEAGVIQTPQTLNGIWNMYVLYPIFGAVIAIIIMWRYYDLTEKQVDDMILFNTKSKNI</sequence>
<keyword evidence="3" id="KW-0812">Transmembrane</keyword>
<dbReference type="PANTHER" id="PTHR11328:SF24">
    <property type="entry name" value="MAJOR FACILITATOR SUPERFAMILY (MFS) PROFILE DOMAIN-CONTAINING PROTEIN"/>
    <property type="match status" value="1"/>
</dbReference>
<dbReference type="OrthoDB" id="9764596at2"/>
<dbReference type="GO" id="GO:0015293">
    <property type="term" value="F:symporter activity"/>
    <property type="evidence" value="ECO:0007669"/>
    <property type="project" value="InterPro"/>
</dbReference>
<dbReference type="Pfam" id="PF13347">
    <property type="entry name" value="MFS_2"/>
    <property type="match status" value="1"/>
</dbReference>
<dbReference type="GO" id="GO:0006814">
    <property type="term" value="P:sodium ion transport"/>
    <property type="evidence" value="ECO:0007669"/>
    <property type="project" value="InterPro"/>
</dbReference>
<evidence type="ECO:0000256" key="5">
    <source>
        <dbReference type="ARBA" id="ARBA00023136"/>
    </source>
</evidence>
<dbReference type="Proteomes" id="UP000487649">
    <property type="component" value="Unassembled WGS sequence"/>
</dbReference>
<dbReference type="InterPro" id="IPR001927">
    <property type="entry name" value="Na/Gal_symport"/>
</dbReference>
<dbReference type="PANTHER" id="PTHR11328">
    <property type="entry name" value="MAJOR FACILITATOR SUPERFAMILY DOMAIN-CONTAINING PROTEIN"/>
    <property type="match status" value="1"/>
</dbReference>
<dbReference type="NCBIfam" id="TIGR00792">
    <property type="entry name" value="gph"/>
    <property type="match status" value="1"/>
</dbReference>
<evidence type="ECO:0000256" key="4">
    <source>
        <dbReference type="ARBA" id="ARBA00022989"/>
    </source>
</evidence>
<proteinExistence type="predicted"/>
<dbReference type="InterPro" id="IPR036259">
    <property type="entry name" value="MFS_trans_sf"/>
</dbReference>
<keyword evidence="2" id="KW-0813">Transport</keyword>
<accession>A0A173QWR4</accession>
<protein>
    <submittedName>
        <fullName evidence="6">MFS transporter</fullName>
    </submittedName>
</protein>
<evidence type="ECO:0000256" key="2">
    <source>
        <dbReference type="ARBA" id="ARBA00022448"/>
    </source>
</evidence>
<dbReference type="Gene3D" id="1.20.1250.20">
    <property type="entry name" value="MFS general substrate transporter like domains"/>
    <property type="match status" value="2"/>
</dbReference>